<organism evidence="2 3">
    <name type="scientific">Fusobacterium pseudoperiodonticum</name>
    <dbReference type="NCBI Taxonomy" id="2663009"/>
    <lineage>
        <taxon>Bacteria</taxon>
        <taxon>Fusobacteriati</taxon>
        <taxon>Fusobacteriota</taxon>
        <taxon>Fusobacteriia</taxon>
        <taxon>Fusobacteriales</taxon>
        <taxon>Fusobacteriaceae</taxon>
        <taxon>Fusobacterium</taxon>
    </lineage>
</organism>
<dbReference type="SUPFAM" id="SSF160980">
    <property type="entry name" value="SSO1389-like"/>
    <property type="match status" value="1"/>
</dbReference>
<dbReference type="InterPro" id="IPR013383">
    <property type="entry name" value="CRISPR-assoc_prot_DxTHG_CS"/>
</dbReference>
<dbReference type="Proteomes" id="UP000229011">
    <property type="component" value="Unassembled WGS sequence"/>
</dbReference>
<accession>A0A2G9EJS0</accession>
<dbReference type="NCBIfam" id="TIGR02549">
    <property type="entry name" value="CRISPR_DxTHG"/>
    <property type="match status" value="1"/>
</dbReference>
<name>A0A2G9EJS0_9FUSO</name>
<evidence type="ECO:0000313" key="3">
    <source>
        <dbReference type="Proteomes" id="UP000229011"/>
    </source>
</evidence>
<dbReference type="EMBL" id="PEQY01000001">
    <property type="protein sequence ID" value="PIM80359.1"/>
    <property type="molecule type" value="Genomic_DNA"/>
</dbReference>
<evidence type="ECO:0000256" key="1">
    <source>
        <dbReference type="SAM" id="Coils"/>
    </source>
</evidence>
<dbReference type="GeneID" id="93328427"/>
<dbReference type="AlphaFoldDB" id="A0A2G9EJS0"/>
<keyword evidence="1" id="KW-0175">Coiled coil</keyword>
<dbReference type="NCBIfam" id="TIGR02221">
    <property type="entry name" value="cas_TM1812"/>
    <property type="match status" value="1"/>
</dbReference>
<proteinExistence type="predicted"/>
<reference evidence="2 3" key="1">
    <citation type="submission" date="2017-11" db="EMBL/GenBank/DDBJ databases">
        <title>Genome sequencing of Fusobacterium periodonticum KCOM 1259.</title>
        <authorList>
            <person name="Kook J.-K."/>
            <person name="Park S.-N."/>
            <person name="Lim Y.K."/>
        </authorList>
    </citation>
    <scope>NUCLEOTIDE SEQUENCE [LARGE SCALE GENOMIC DNA]</scope>
    <source>
        <strain evidence="2 3">KCOM 1259</strain>
    </source>
</reference>
<dbReference type="InterPro" id="IPR011742">
    <property type="entry name" value="CRISPR-assoc_prot_TM1812"/>
</dbReference>
<evidence type="ECO:0000313" key="2">
    <source>
        <dbReference type="EMBL" id="PIM80359.1"/>
    </source>
</evidence>
<comment type="caution">
    <text evidence="2">The sequence shown here is derived from an EMBL/GenBank/DDBJ whole genome shotgun (WGS) entry which is preliminary data.</text>
</comment>
<gene>
    <name evidence="2" type="ORF">CTM71_08250</name>
</gene>
<dbReference type="RefSeq" id="WP_099958971.1">
    <property type="nucleotide sequence ID" value="NZ_PEQY01000001.1"/>
</dbReference>
<protein>
    <submittedName>
        <fullName evidence="2">TIGR02221 family CRISPR-associated protein</fullName>
    </submittedName>
</protein>
<sequence length="605" mass="70854">MEKREGVKRVLITSIGGGKIEKKDGEKVLKDYEDTTYIIRKENGDFYTETTSCMPIVIKNAYDIDKTIIIGTTGSMWDNLYEKYLENLKLEEQKDEEYKKSLIDVEIASNKTMSLDKINLEKFNETFKDKVKGIVIKYGVNPKEIFRNFDLIIKIQEEFNEEEEYEVYLDITHSFRSNAFWMFLVMTYFTDVSNKNIKIAGITYGMYEAKSENVTPIVILKPFLEILNWIKGASELKQYGNSYYILENLKNNNNIPKEIKTELEIFSNTMNMNYIGALIESIDRLKNLKEQINEISGPAKHIVPEVLMNFIEDFDLKEDDNIKRIYLLQATLAKWHCEQRRYAMAAINISEAIVTFVLLALDTNSKKLKGKFDPDNDGQKWLKEVYRIYSDTSDLTDEEKQILKYGEIYVETVRIRKDVAHSLGKQVNINEDIKKLENYSNEIVSLLRKPEIIKEFEERLKILENLKSKNSTEKLTIESKENTNKEIKKNMVSEKIVGKKILVISTRALDKNEIDELNVNWGFQKQNIIFLDAEETIKWKKAKQEEDFKYFKNKININLKEGDYILLHGDYFRIAKIKGYAGTYKIKSLIICDRFSLEDEYFKGI</sequence>
<feature type="coiled-coil region" evidence="1">
    <location>
        <begin position="429"/>
        <end position="483"/>
    </location>
</feature>